<dbReference type="PANTHER" id="PTHR30055">
    <property type="entry name" value="HTH-TYPE TRANSCRIPTIONAL REGULATOR RUTR"/>
    <property type="match status" value="1"/>
</dbReference>
<evidence type="ECO:0000313" key="6">
    <source>
        <dbReference type="EMBL" id="MEX3596106.1"/>
    </source>
</evidence>
<gene>
    <name evidence="6" type="ORF">VVR66_15435</name>
</gene>
<dbReference type="Pfam" id="PF00440">
    <property type="entry name" value="TetR_N"/>
    <property type="match status" value="1"/>
</dbReference>
<keyword evidence="7" id="KW-1185">Reference proteome</keyword>
<dbReference type="SUPFAM" id="SSF46689">
    <property type="entry name" value="Homeodomain-like"/>
    <property type="match status" value="1"/>
</dbReference>
<feature type="domain" description="HTH tetR-type" evidence="5">
    <location>
        <begin position="9"/>
        <end position="69"/>
    </location>
</feature>
<protein>
    <submittedName>
        <fullName evidence="6">TetR family transcriptional regulator</fullName>
    </submittedName>
</protein>
<feature type="DNA-binding region" description="H-T-H motif" evidence="4">
    <location>
        <begin position="32"/>
        <end position="51"/>
    </location>
</feature>
<dbReference type="Gene3D" id="1.10.357.10">
    <property type="entry name" value="Tetracycline Repressor, domain 2"/>
    <property type="match status" value="1"/>
</dbReference>
<keyword evidence="2 4" id="KW-0238">DNA-binding</keyword>
<dbReference type="Proteomes" id="UP001558481">
    <property type="component" value="Unassembled WGS sequence"/>
</dbReference>
<dbReference type="RefSeq" id="WP_368630139.1">
    <property type="nucleotide sequence ID" value="NZ_JAYWLU010000025.1"/>
</dbReference>
<dbReference type="Pfam" id="PF17940">
    <property type="entry name" value="TetR_C_31"/>
    <property type="match status" value="1"/>
</dbReference>
<dbReference type="InterPro" id="IPR001647">
    <property type="entry name" value="HTH_TetR"/>
</dbReference>
<evidence type="ECO:0000256" key="1">
    <source>
        <dbReference type="ARBA" id="ARBA00023015"/>
    </source>
</evidence>
<dbReference type="PRINTS" id="PR00455">
    <property type="entry name" value="HTHTETR"/>
</dbReference>
<sequence length="185" mass="20500">MAGRNGVYGAGREALLDAVIELVGREGLRSLSYRKVAEIAGVDNTLISHHFGSKTALLEAAMEYAAERTLDNTEFERIFRGTVAENVIAEVRHFPERQSFQFEMVLASRGMPALRPAAERLYSAYINRMQGALSAAGYEADEAVARLVFASLDGLVFQRLTVATEEQMRLALHQMERLLPLAPRT</sequence>
<reference evidence="6 7" key="1">
    <citation type="journal article" date="2024" name="Fungal Genet. Biol.">
        <title>The porcine skin microbiome exhibits broad fungal antagonism.</title>
        <authorList>
            <person name="De La Cruz K.F."/>
            <person name="Townsend E.C."/>
            <person name="Alex Cheong J.Z."/>
            <person name="Salamzade R."/>
            <person name="Liu A."/>
            <person name="Sandstrom S."/>
            <person name="Davila E."/>
            <person name="Huang L."/>
            <person name="Xu K.H."/>
            <person name="Wu S.Y."/>
            <person name="Meudt J.J."/>
            <person name="Shanmuganayagam D."/>
            <person name="Gibson A.L.F."/>
            <person name="Kalan L.R."/>
        </authorList>
    </citation>
    <scope>NUCLEOTIDE SEQUENCE [LARGE SCALE GENOMIC DNA]</scope>
    <source>
        <strain evidence="6 7">LK2625</strain>
    </source>
</reference>
<accession>A0ABV3V5X9</accession>
<evidence type="ECO:0000256" key="2">
    <source>
        <dbReference type="ARBA" id="ARBA00023125"/>
    </source>
</evidence>
<dbReference type="InterPro" id="IPR050109">
    <property type="entry name" value="HTH-type_TetR-like_transc_reg"/>
</dbReference>
<dbReference type="PROSITE" id="PS50977">
    <property type="entry name" value="HTH_TETR_2"/>
    <property type="match status" value="1"/>
</dbReference>
<dbReference type="InterPro" id="IPR041583">
    <property type="entry name" value="TetR_C_31"/>
</dbReference>
<organism evidence="6 7">
    <name type="scientific">Kocuria carniphila</name>
    <dbReference type="NCBI Taxonomy" id="262208"/>
    <lineage>
        <taxon>Bacteria</taxon>
        <taxon>Bacillati</taxon>
        <taxon>Actinomycetota</taxon>
        <taxon>Actinomycetes</taxon>
        <taxon>Micrococcales</taxon>
        <taxon>Micrococcaceae</taxon>
        <taxon>Kocuria</taxon>
    </lineage>
</organism>
<evidence type="ECO:0000313" key="7">
    <source>
        <dbReference type="Proteomes" id="UP001558481"/>
    </source>
</evidence>
<proteinExistence type="predicted"/>
<evidence type="ECO:0000259" key="5">
    <source>
        <dbReference type="PROSITE" id="PS50977"/>
    </source>
</evidence>
<dbReference type="EMBL" id="JAYWLU010000025">
    <property type="protein sequence ID" value="MEX3596106.1"/>
    <property type="molecule type" value="Genomic_DNA"/>
</dbReference>
<keyword evidence="1" id="KW-0805">Transcription regulation</keyword>
<name>A0ABV3V5X9_9MICC</name>
<evidence type="ECO:0000256" key="4">
    <source>
        <dbReference type="PROSITE-ProRule" id="PRU00335"/>
    </source>
</evidence>
<dbReference type="InterPro" id="IPR009057">
    <property type="entry name" value="Homeodomain-like_sf"/>
</dbReference>
<keyword evidence="3" id="KW-0804">Transcription</keyword>
<dbReference type="PANTHER" id="PTHR30055:SF234">
    <property type="entry name" value="HTH-TYPE TRANSCRIPTIONAL REGULATOR BETI"/>
    <property type="match status" value="1"/>
</dbReference>
<comment type="caution">
    <text evidence="6">The sequence shown here is derived from an EMBL/GenBank/DDBJ whole genome shotgun (WGS) entry which is preliminary data.</text>
</comment>
<evidence type="ECO:0000256" key="3">
    <source>
        <dbReference type="ARBA" id="ARBA00023163"/>
    </source>
</evidence>